<dbReference type="InterPro" id="IPR044811">
    <property type="entry name" value="DME/ROS1"/>
</dbReference>
<sequence length="146" mass="16743">MCSLYFEILYSDFLYPLYKFIHEILPIVEGADTSECESRKAELNNVSSLCKKTAEQDREMVSGTLLVREKIPWQRATRGSFPLNGTYFQTNEVFADDESSRSPINVPWESIRNLTKKTLYCGTSLRNMMRGGSTEKIQQCFGEGMK</sequence>
<dbReference type="GO" id="GO:0019104">
    <property type="term" value="F:DNA N-glycosylase activity"/>
    <property type="evidence" value="ECO:0007669"/>
    <property type="project" value="InterPro"/>
</dbReference>
<dbReference type="InterPro" id="IPR028925">
    <property type="entry name" value="RRM_DME"/>
</dbReference>
<dbReference type="GO" id="GO:0051536">
    <property type="term" value="F:iron-sulfur cluster binding"/>
    <property type="evidence" value="ECO:0007669"/>
    <property type="project" value="UniProtKB-KW"/>
</dbReference>
<evidence type="ECO:0000313" key="7">
    <source>
        <dbReference type="Proteomes" id="UP000823749"/>
    </source>
</evidence>
<dbReference type="GO" id="GO:0046872">
    <property type="term" value="F:metal ion binding"/>
    <property type="evidence" value="ECO:0007669"/>
    <property type="project" value="UniProtKB-KW"/>
</dbReference>
<evidence type="ECO:0000256" key="4">
    <source>
        <dbReference type="ARBA" id="ARBA00023014"/>
    </source>
</evidence>
<comment type="caution">
    <text evidence="6">The sequence shown here is derived from an EMBL/GenBank/DDBJ whole genome shotgun (WGS) entry which is preliminary data.</text>
</comment>
<gene>
    <name evidence="6" type="ORF">RHGRI_005171</name>
</gene>
<dbReference type="GO" id="GO:0141166">
    <property type="term" value="P:chromosomal 5-methylcytosine DNA demethylation pathway"/>
    <property type="evidence" value="ECO:0007669"/>
    <property type="project" value="InterPro"/>
</dbReference>
<feature type="domain" description="Demeter RRM-fold" evidence="5">
    <location>
        <begin position="71"/>
        <end position="144"/>
    </location>
</feature>
<evidence type="ECO:0000256" key="1">
    <source>
        <dbReference type="ARBA" id="ARBA00001966"/>
    </source>
</evidence>
<dbReference type="PANTHER" id="PTHR46213:SF13">
    <property type="entry name" value="DEMETER-LIKE PROTEIN 2-RELATED"/>
    <property type="match status" value="1"/>
</dbReference>
<evidence type="ECO:0000256" key="2">
    <source>
        <dbReference type="ARBA" id="ARBA00022723"/>
    </source>
</evidence>
<keyword evidence="7" id="KW-1185">Reference proteome</keyword>
<protein>
    <recommendedName>
        <fullName evidence="5">Demeter RRM-fold domain-containing protein</fullName>
    </recommendedName>
</protein>
<keyword evidence="3" id="KW-0408">Iron</keyword>
<proteinExistence type="predicted"/>
<evidence type="ECO:0000256" key="3">
    <source>
        <dbReference type="ARBA" id="ARBA00023004"/>
    </source>
</evidence>
<organism evidence="6 7">
    <name type="scientific">Rhododendron griersonianum</name>
    <dbReference type="NCBI Taxonomy" id="479676"/>
    <lineage>
        <taxon>Eukaryota</taxon>
        <taxon>Viridiplantae</taxon>
        <taxon>Streptophyta</taxon>
        <taxon>Embryophyta</taxon>
        <taxon>Tracheophyta</taxon>
        <taxon>Spermatophyta</taxon>
        <taxon>Magnoliopsida</taxon>
        <taxon>eudicotyledons</taxon>
        <taxon>Gunneridae</taxon>
        <taxon>Pentapetalae</taxon>
        <taxon>asterids</taxon>
        <taxon>Ericales</taxon>
        <taxon>Ericaceae</taxon>
        <taxon>Ericoideae</taxon>
        <taxon>Rhodoreae</taxon>
        <taxon>Rhododendron</taxon>
    </lineage>
</organism>
<dbReference type="AlphaFoldDB" id="A0AAV6LB92"/>
<dbReference type="Proteomes" id="UP000823749">
    <property type="component" value="Chromosome 2"/>
</dbReference>
<dbReference type="EMBL" id="JACTNZ010000002">
    <property type="protein sequence ID" value="KAG5562345.1"/>
    <property type="molecule type" value="Genomic_DNA"/>
</dbReference>
<accession>A0AAV6LB92</accession>
<keyword evidence="2" id="KW-0479">Metal-binding</keyword>
<dbReference type="PANTHER" id="PTHR46213">
    <property type="entry name" value="TRANSCRIPTIONAL ACTIVATOR DEMETER"/>
    <property type="match status" value="1"/>
</dbReference>
<keyword evidence="4" id="KW-0411">Iron-sulfur</keyword>
<dbReference type="GO" id="GO:0035514">
    <property type="term" value="F:DNA demethylase activity"/>
    <property type="evidence" value="ECO:0007669"/>
    <property type="project" value="InterPro"/>
</dbReference>
<reference evidence="6" key="1">
    <citation type="submission" date="2020-08" db="EMBL/GenBank/DDBJ databases">
        <title>Plant Genome Project.</title>
        <authorList>
            <person name="Zhang R.-G."/>
        </authorList>
    </citation>
    <scope>NUCLEOTIDE SEQUENCE</scope>
    <source>
        <strain evidence="6">WSP0</strain>
        <tissue evidence="6">Leaf</tissue>
    </source>
</reference>
<comment type="cofactor">
    <cofactor evidence="1">
        <name>[4Fe-4S] cluster</name>
        <dbReference type="ChEBI" id="CHEBI:49883"/>
    </cofactor>
</comment>
<dbReference type="Pfam" id="PF15628">
    <property type="entry name" value="RRM_DME"/>
    <property type="match status" value="1"/>
</dbReference>
<evidence type="ECO:0000259" key="5">
    <source>
        <dbReference type="Pfam" id="PF15628"/>
    </source>
</evidence>
<name>A0AAV6LB92_9ERIC</name>
<evidence type="ECO:0000313" key="6">
    <source>
        <dbReference type="EMBL" id="KAG5562345.1"/>
    </source>
</evidence>